<reference evidence="3 4" key="1">
    <citation type="submission" date="2020-06" db="EMBL/GenBank/DDBJ databases">
        <title>Transcriptomic and genomic resources for Thalictrum thalictroides and T. hernandezii: Facilitating candidate gene discovery in an emerging model plant lineage.</title>
        <authorList>
            <person name="Arias T."/>
            <person name="Riano-Pachon D.M."/>
            <person name="Di Stilio V.S."/>
        </authorList>
    </citation>
    <scope>NUCLEOTIDE SEQUENCE [LARGE SCALE GENOMIC DNA]</scope>
    <source>
        <strain evidence="4">cv. WT478/WT964</strain>
        <tissue evidence="3">Leaves</tissue>
    </source>
</reference>
<dbReference type="Proteomes" id="UP000554482">
    <property type="component" value="Unassembled WGS sequence"/>
</dbReference>
<dbReference type="GO" id="GO:0099402">
    <property type="term" value="P:plant organ development"/>
    <property type="evidence" value="ECO:0007669"/>
    <property type="project" value="UniProtKB-ARBA"/>
</dbReference>
<dbReference type="InterPro" id="IPR011990">
    <property type="entry name" value="TPR-like_helical_dom_sf"/>
</dbReference>
<dbReference type="NCBIfam" id="TIGR00756">
    <property type="entry name" value="PPR"/>
    <property type="match status" value="3"/>
</dbReference>
<dbReference type="Pfam" id="PF01535">
    <property type="entry name" value="PPR"/>
    <property type="match status" value="3"/>
</dbReference>
<sequence>MALKNGSEFYTSVSNSLTNMYVQWSDIVLAEKVFKLMPGRDVVSWNTVIGEFTKSFDPRKALELFLTMPLHGVTQNQATFASVITYCSSLQILKYGELIHAKAIKINIHSDVIVGSALIDFYSKCNCLEEADALFTEFRAKNVILWNALIAGYSIKDSQGSFSLLQQMLREGYRPNEFSFSVVLRSPMTRNLQQLHCLILKMGYHEYDYISSCLISSYMDNGLLSHALSFAGDLMQPLSTVSSNIIAGIHNRMGQYIETQKLLYQVDEFDIVSWNTLITACTRSREYREALRLFKNMQWARVRHDNCTLVSLLSISTKLCNLDLGSNIHGLIFRTDFSRCDMFVCNVLVDMYSKCGSIEMSVKVFNEMTQRNLISWTALISGLGLHGYPSMALKMFREMELSGVKPDSQIGLLSLRCFQPVDMVGWLKECYNIEPEMDHYICLVDLLTRYGHLKEAHQLISKLPLQPNAVMWRIFAEGCRRYKTIEEAAR</sequence>
<feature type="repeat" description="PPR" evidence="2">
    <location>
        <begin position="341"/>
        <end position="371"/>
    </location>
</feature>
<feature type="repeat" description="PPR" evidence="2">
    <location>
        <begin position="41"/>
        <end position="75"/>
    </location>
</feature>
<evidence type="ECO:0000256" key="1">
    <source>
        <dbReference type="ARBA" id="ARBA00022737"/>
    </source>
</evidence>
<dbReference type="PROSITE" id="PS51375">
    <property type="entry name" value="PPR"/>
    <property type="match status" value="4"/>
</dbReference>
<dbReference type="InterPro" id="IPR002885">
    <property type="entry name" value="PPR_rpt"/>
</dbReference>
<keyword evidence="1" id="KW-0677">Repeat</keyword>
<proteinExistence type="predicted"/>
<dbReference type="GO" id="GO:0003723">
    <property type="term" value="F:RNA binding"/>
    <property type="evidence" value="ECO:0007669"/>
    <property type="project" value="InterPro"/>
</dbReference>
<dbReference type="FunFam" id="1.25.40.10:FF:000158">
    <property type="entry name" value="pentatricopeptide repeat-containing protein At2g33680"/>
    <property type="match status" value="1"/>
</dbReference>
<dbReference type="PANTHER" id="PTHR47926">
    <property type="entry name" value="PENTATRICOPEPTIDE REPEAT-CONTAINING PROTEIN"/>
    <property type="match status" value="1"/>
</dbReference>
<dbReference type="Pfam" id="PF13041">
    <property type="entry name" value="PPR_2"/>
    <property type="match status" value="2"/>
</dbReference>
<keyword evidence="4" id="KW-1185">Reference proteome</keyword>
<feature type="repeat" description="PPR" evidence="2">
    <location>
        <begin position="372"/>
        <end position="406"/>
    </location>
</feature>
<dbReference type="OrthoDB" id="1913111at2759"/>
<gene>
    <name evidence="3" type="ORF">FRX31_032001</name>
</gene>
<dbReference type="AlphaFoldDB" id="A0A7J6V0Y1"/>
<evidence type="ECO:0000256" key="2">
    <source>
        <dbReference type="PROSITE-ProRule" id="PRU00708"/>
    </source>
</evidence>
<dbReference type="FunFam" id="1.25.40.10:FF:001096">
    <property type="entry name" value="Pentatricopeptide repeat-containing protein"/>
    <property type="match status" value="1"/>
</dbReference>
<protein>
    <submittedName>
        <fullName evidence="3">Pentatricopeptide repeat-containing protein</fullName>
    </submittedName>
</protein>
<dbReference type="InterPro" id="IPR046960">
    <property type="entry name" value="PPR_At4g14850-like_plant"/>
</dbReference>
<dbReference type="EMBL" id="JABWDY010040092">
    <property type="protein sequence ID" value="KAF5178411.1"/>
    <property type="molecule type" value="Genomic_DNA"/>
</dbReference>
<feature type="repeat" description="PPR" evidence="2">
    <location>
        <begin position="270"/>
        <end position="304"/>
    </location>
</feature>
<dbReference type="GO" id="GO:0009451">
    <property type="term" value="P:RNA modification"/>
    <property type="evidence" value="ECO:0007669"/>
    <property type="project" value="InterPro"/>
</dbReference>
<evidence type="ECO:0000313" key="3">
    <source>
        <dbReference type="EMBL" id="KAF5178411.1"/>
    </source>
</evidence>
<evidence type="ECO:0000313" key="4">
    <source>
        <dbReference type="Proteomes" id="UP000554482"/>
    </source>
</evidence>
<accession>A0A7J6V0Y1</accession>
<comment type="caution">
    <text evidence="3">The sequence shown here is derived from an EMBL/GenBank/DDBJ whole genome shotgun (WGS) entry which is preliminary data.</text>
</comment>
<organism evidence="3 4">
    <name type="scientific">Thalictrum thalictroides</name>
    <name type="common">Rue-anemone</name>
    <name type="synonym">Anemone thalictroides</name>
    <dbReference type="NCBI Taxonomy" id="46969"/>
    <lineage>
        <taxon>Eukaryota</taxon>
        <taxon>Viridiplantae</taxon>
        <taxon>Streptophyta</taxon>
        <taxon>Embryophyta</taxon>
        <taxon>Tracheophyta</taxon>
        <taxon>Spermatophyta</taxon>
        <taxon>Magnoliopsida</taxon>
        <taxon>Ranunculales</taxon>
        <taxon>Ranunculaceae</taxon>
        <taxon>Thalictroideae</taxon>
        <taxon>Thalictrum</taxon>
    </lineage>
</organism>
<dbReference type="PANTHER" id="PTHR47926:SF423">
    <property type="entry name" value="REPEAT-CONTAINING PROTEIN, PUTATIVE-RELATED"/>
    <property type="match status" value="1"/>
</dbReference>
<dbReference type="Gene3D" id="1.25.40.10">
    <property type="entry name" value="Tetratricopeptide repeat domain"/>
    <property type="match status" value="5"/>
</dbReference>
<name>A0A7J6V0Y1_THATH</name>